<name>A0A0S4JHX7_BODSA</name>
<keyword evidence="2" id="KW-0732">Signal</keyword>
<dbReference type="VEuPathDB" id="TriTrypDB:BSAL_23150"/>
<feature type="signal peptide" evidence="2">
    <location>
        <begin position="1"/>
        <end position="19"/>
    </location>
</feature>
<feature type="compositionally biased region" description="Basic and acidic residues" evidence="1">
    <location>
        <begin position="279"/>
        <end position="301"/>
    </location>
</feature>
<dbReference type="AlphaFoldDB" id="A0A0S4JHX7"/>
<evidence type="ECO:0000313" key="3">
    <source>
        <dbReference type="EMBL" id="CUG89736.1"/>
    </source>
</evidence>
<feature type="compositionally biased region" description="Basic and acidic residues" evidence="1">
    <location>
        <begin position="59"/>
        <end position="73"/>
    </location>
</feature>
<feature type="chain" id="PRO_5006622346" description="Membrane-associated protein" evidence="2">
    <location>
        <begin position="20"/>
        <end position="324"/>
    </location>
</feature>
<feature type="compositionally biased region" description="Polar residues" evidence="1">
    <location>
        <begin position="32"/>
        <end position="46"/>
    </location>
</feature>
<dbReference type="EMBL" id="CYKH01001766">
    <property type="protein sequence ID" value="CUG89736.1"/>
    <property type="molecule type" value="Genomic_DNA"/>
</dbReference>
<dbReference type="Proteomes" id="UP000051952">
    <property type="component" value="Unassembled WGS sequence"/>
</dbReference>
<proteinExistence type="predicted"/>
<sequence length="324" mass="35817">MLTSLVFLLAAVLCNEAFAQWGGAFLSENQFQQQQRGGGSKNNPFDATSGGDGNGGGREMPRTTAADEYKEKWMPTARPGFDVPDDIKKMMDAAKTAKPASRAEFRASSGTGAKMDPKTGTPQKAAEDPIDDDDDEEEDEDDYIPKSAPGRADEGRRMDKCLRRVAPFCSLRVMNENFGNFVHCVVEMRYRIGDDCLGWAEGHMQCAADISQHCDRKSPSDTTECLRASKSRLSRACVDSRFYVAMEEGFAEFRKGMEKGMEGQKRQQQQGSQHYSGPRGDDTDEKPRPPSDPPKRSEQRGAKKATPSTVRIVPKKVKGSHDEL</sequence>
<evidence type="ECO:0008006" key="5">
    <source>
        <dbReference type="Google" id="ProtNLM"/>
    </source>
</evidence>
<feature type="region of interest" description="Disordered" evidence="1">
    <location>
        <begin position="258"/>
        <end position="324"/>
    </location>
</feature>
<evidence type="ECO:0000256" key="2">
    <source>
        <dbReference type="SAM" id="SignalP"/>
    </source>
</evidence>
<keyword evidence="4" id="KW-1185">Reference proteome</keyword>
<accession>A0A0S4JHX7</accession>
<gene>
    <name evidence="3" type="ORF">BSAL_23150</name>
</gene>
<evidence type="ECO:0000256" key="1">
    <source>
        <dbReference type="SAM" id="MobiDB-lite"/>
    </source>
</evidence>
<organism evidence="3 4">
    <name type="scientific">Bodo saltans</name>
    <name type="common">Flagellated protozoan</name>
    <dbReference type="NCBI Taxonomy" id="75058"/>
    <lineage>
        <taxon>Eukaryota</taxon>
        <taxon>Discoba</taxon>
        <taxon>Euglenozoa</taxon>
        <taxon>Kinetoplastea</taxon>
        <taxon>Metakinetoplastina</taxon>
        <taxon>Eubodonida</taxon>
        <taxon>Bodonidae</taxon>
        <taxon>Bodo</taxon>
    </lineage>
</organism>
<evidence type="ECO:0000313" key="4">
    <source>
        <dbReference type="Proteomes" id="UP000051952"/>
    </source>
</evidence>
<feature type="compositionally biased region" description="Acidic residues" evidence="1">
    <location>
        <begin position="128"/>
        <end position="142"/>
    </location>
</feature>
<protein>
    <recommendedName>
        <fullName evidence="5">Membrane-associated protein</fullName>
    </recommendedName>
</protein>
<reference evidence="4" key="1">
    <citation type="submission" date="2015-09" db="EMBL/GenBank/DDBJ databases">
        <authorList>
            <consortium name="Pathogen Informatics"/>
        </authorList>
    </citation>
    <scope>NUCLEOTIDE SEQUENCE [LARGE SCALE GENOMIC DNA]</scope>
    <source>
        <strain evidence="4">Lake Konstanz</strain>
    </source>
</reference>
<feature type="region of interest" description="Disordered" evidence="1">
    <location>
        <begin position="32"/>
        <end position="156"/>
    </location>
</feature>